<gene>
    <name evidence="1" type="ORF">NLU13_9692</name>
</gene>
<evidence type="ECO:0000313" key="1">
    <source>
        <dbReference type="EMBL" id="KAK0383781.1"/>
    </source>
</evidence>
<keyword evidence="2" id="KW-1185">Reference proteome</keyword>
<dbReference type="Proteomes" id="UP001175261">
    <property type="component" value="Unassembled WGS sequence"/>
</dbReference>
<sequence length="174" mass="19581">MCHIHAVERCPNCGLASCALEREEAGGRARSFRGFCDPLPPPRLPLLLFKHETFRWGSDVPMCCICPFPAAGRRVVDGWAKRCQRQRATIISWPTLSPVLYCTLQPSHHGSRWRSCRVMTLSQSSFNEQAAHRAVTHSAPLIPHRDPSVRNAALADGILGTIHRWCASMRQCRR</sequence>
<name>A0AA39GAY1_SARSR</name>
<evidence type="ECO:0000313" key="2">
    <source>
        <dbReference type="Proteomes" id="UP001175261"/>
    </source>
</evidence>
<comment type="caution">
    <text evidence="1">The sequence shown here is derived from an EMBL/GenBank/DDBJ whole genome shotgun (WGS) entry which is preliminary data.</text>
</comment>
<dbReference type="EMBL" id="JAPDFR010000009">
    <property type="protein sequence ID" value="KAK0383781.1"/>
    <property type="molecule type" value="Genomic_DNA"/>
</dbReference>
<organism evidence="1 2">
    <name type="scientific">Sarocladium strictum</name>
    <name type="common">Black bundle disease fungus</name>
    <name type="synonym">Acremonium strictum</name>
    <dbReference type="NCBI Taxonomy" id="5046"/>
    <lineage>
        <taxon>Eukaryota</taxon>
        <taxon>Fungi</taxon>
        <taxon>Dikarya</taxon>
        <taxon>Ascomycota</taxon>
        <taxon>Pezizomycotina</taxon>
        <taxon>Sordariomycetes</taxon>
        <taxon>Hypocreomycetidae</taxon>
        <taxon>Hypocreales</taxon>
        <taxon>Sarocladiaceae</taxon>
        <taxon>Sarocladium</taxon>
    </lineage>
</organism>
<proteinExistence type="predicted"/>
<reference evidence="1" key="1">
    <citation type="submission" date="2022-10" db="EMBL/GenBank/DDBJ databases">
        <title>Determination and structural analysis of whole genome sequence of Sarocladium strictum F4-1.</title>
        <authorList>
            <person name="Hu L."/>
            <person name="Jiang Y."/>
        </authorList>
    </citation>
    <scope>NUCLEOTIDE SEQUENCE</scope>
    <source>
        <strain evidence="1">F4-1</strain>
    </source>
</reference>
<accession>A0AA39GAY1</accession>
<protein>
    <submittedName>
        <fullName evidence="1">Uncharacterized protein</fullName>
    </submittedName>
</protein>
<dbReference type="AlphaFoldDB" id="A0AA39GAY1"/>